<evidence type="ECO:0000256" key="3">
    <source>
        <dbReference type="ARBA" id="ARBA00023163"/>
    </source>
</evidence>
<dbReference type="Pfam" id="PF13545">
    <property type="entry name" value="HTH_Crp_2"/>
    <property type="match status" value="1"/>
</dbReference>
<comment type="caution">
    <text evidence="6">The sequence shown here is derived from an EMBL/GenBank/DDBJ whole genome shotgun (WGS) entry which is preliminary data.</text>
</comment>
<evidence type="ECO:0000256" key="1">
    <source>
        <dbReference type="ARBA" id="ARBA00023015"/>
    </source>
</evidence>
<dbReference type="InterPro" id="IPR036390">
    <property type="entry name" value="WH_DNA-bd_sf"/>
</dbReference>
<sequence length="218" mass="24662">MTVEELRGCPLFRDIAPEDLQAMLGCLSAREAAPRRGDFILRTPDAHPLLGVVLEGEVEMISEDSFGKKSLLSVLPVGSIFGESYTCAKARNRTIAYQARTHSRVLLLDYGRILHACKLVCRFHHRMIENMVELIAEKNLTLVEKLEVVSRTTIREKLLTYLARQAEAAGARTFTIPMGRTALAEYLCTDRSAMTRELARMRDEGLIDYTKRTFTLRQ</sequence>
<evidence type="ECO:0000313" key="6">
    <source>
        <dbReference type="EMBL" id="RFT06828.1"/>
    </source>
</evidence>
<name>A0A3E2B483_9FIRM</name>
<dbReference type="Gene3D" id="2.60.120.10">
    <property type="entry name" value="Jelly Rolls"/>
    <property type="match status" value="1"/>
</dbReference>
<feature type="domain" description="Cyclic nucleotide-binding" evidence="4">
    <location>
        <begin position="11"/>
        <end position="109"/>
    </location>
</feature>
<dbReference type="InterPro" id="IPR014710">
    <property type="entry name" value="RmlC-like_jellyroll"/>
</dbReference>
<keyword evidence="7" id="KW-1185">Reference proteome</keyword>
<feature type="domain" description="HTH crp-type" evidence="5">
    <location>
        <begin position="152"/>
        <end position="218"/>
    </location>
</feature>
<dbReference type="EMBL" id="QQRQ01000006">
    <property type="protein sequence ID" value="RFT06828.1"/>
    <property type="molecule type" value="Genomic_DNA"/>
</dbReference>
<dbReference type="AlphaFoldDB" id="A0A3E2B483"/>
<dbReference type="CDD" id="cd00038">
    <property type="entry name" value="CAP_ED"/>
    <property type="match status" value="1"/>
</dbReference>
<dbReference type="RefSeq" id="WP_021918767.1">
    <property type="nucleotide sequence ID" value="NZ_DAIQVC010000016.1"/>
</dbReference>
<dbReference type="InterPro" id="IPR000595">
    <property type="entry name" value="cNMP-bd_dom"/>
</dbReference>
<accession>A0A3E2B483</accession>
<keyword evidence="2" id="KW-0238">DNA-binding</keyword>
<keyword evidence="1" id="KW-0805">Transcription regulation</keyword>
<keyword evidence="3" id="KW-0804">Transcription</keyword>
<dbReference type="GO" id="GO:0003677">
    <property type="term" value="F:DNA binding"/>
    <property type="evidence" value="ECO:0007669"/>
    <property type="project" value="UniProtKB-KW"/>
</dbReference>
<dbReference type="SUPFAM" id="SSF46785">
    <property type="entry name" value="Winged helix' DNA-binding domain"/>
    <property type="match status" value="1"/>
</dbReference>
<dbReference type="OrthoDB" id="9774616at2"/>
<dbReference type="PROSITE" id="PS51063">
    <property type="entry name" value="HTH_CRP_2"/>
    <property type="match status" value="1"/>
</dbReference>
<evidence type="ECO:0000313" key="7">
    <source>
        <dbReference type="Proteomes" id="UP000260649"/>
    </source>
</evidence>
<dbReference type="PROSITE" id="PS50042">
    <property type="entry name" value="CNMP_BINDING_3"/>
    <property type="match status" value="1"/>
</dbReference>
<protein>
    <submittedName>
        <fullName evidence="6">Crp/Fnr family transcriptional regulator</fullName>
    </submittedName>
</protein>
<dbReference type="GO" id="GO:0006355">
    <property type="term" value="P:regulation of DNA-templated transcription"/>
    <property type="evidence" value="ECO:0007669"/>
    <property type="project" value="InterPro"/>
</dbReference>
<dbReference type="Proteomes" id="UP000260649">
    <property type="component" value="Unassembled WGS sequence"/>
</dbReference>
<evidence type="ECO:0000256" key="2">
    <source>
        <dbReference type="ARBA" id="ARBA00023125"/>
    </source>
</evidence>
<dbReference type="InterPro" id="IPR018490">
    <property type="entry name" value="cNMP-bd_dom_sf"/>
</dbReference>
<evidence type="ECO:0000259" key="4">
    <source>
        <dbReference type="PROSITE" id="PS50042"/>
    </source>
</evidence>
<dbReference type="InterPro" id="IPR012318">
    <property type="entry name" value="HTH_CRP"/>
</dbReference>
<gene>
    <name evidence="6" type="ORF">DV520_05085</name>
</gene>
<reference evidence="6 7" key="1">
    <citation type="submission" date="2018-07" db="EMBL/GenBank/DDBJ databases">
        <title>GABA Modulating Bacteria of the Human Gut Microbiota.</title>
        <authorList>
            <person name="Strandwitz P."/>
            <person name="Kim K.H."/>
            <person name="Terekhova D."/>
            <person name="Liu J.K."/>
            <person name="Sharma A."/>
            <person name="Levering J."/>
            <person name="Mcdonald D."/>
            <person name="Dietrich D."/>
            <person name="Ramadhar T.R."/>
            <person name="Lekbua A."/>
            <person name="Mroue N."/>
            <person name="Liston C."/>
            <person name="Stewart E.J."/>
            <person name="Dubin M.J."/>
            <person name="Zengler K."/>
            <person name="Knight R."/>
            <person name="Gilbert J.A."/>
            <person name="Clardy J."/>
            <person name="Lewis K."/>
        </authorList>
    </citation>
    <scope>NUCLEOTIDE SEQUENCE [LARGE SCALE GENOMIC DNA]</scope>
    <source>
        <strain evidence="6 7">KLE1738</strain>
    </source>
</reference>
<proteinExistence type="predicted"/>
<evidence type="ECO:0000259" key="5">
    <source>
        <dbReference type="PROSITE" id="PS51063"/>
    </source>
</evidence>
<organism evidence="6 7">
    <name type="scientific">Evtepia gabavorous</name>
    <dbReference type="NCBI Taxonomy" id="2211183"/>
    <lineage>
        <taxon>Bacteria</taxon>
        <taxon>Bacillati</taxon>
        <taxon>Bacillota</taxon>
        <taxon>Clostridia</taxon>
        <taxon>Eubacteriales</taxon>
        <taxon>Evtepia</taxon>
    </lineage>
</organism>
<dbReference type="GeneID" id="97995109"/>
<dbReference type="SUPFAM" id="SSF51206">
    <property type="entry name" value="cAMP-binding domain-like"/>
    <property type="match status" value="1"/>
</dbReference>